<sequence length="514" mass="53199">MLAGVLALAGAGSARAVTDDAAALTLEPLSGSPGTEVVVTGGGFDRCAPTVVRVNALNRQAVANTAQILWSGTEVATATVGSNGSIMSSFRVPGDAKPARYTVEAHCTDIPDVAYTEEFEVTRTLVPVPDLIGMHRDEAGEELIREGLVLGQVTGDGETVQRQKPGVGTTAEAGSAVDIHLGTLPRPTVVPNIVRLTRAQAIAALAAAELRLGRVSGRGDVVRSQDPKAGETVSRDSAVDITVGSATRLVVVPRVIRRTTEAAAEILRDRGLVLGPVDGDGERIRDQFPEPGTKVPVGSAVSVTTERDKVAPVLVQVPNVVGRTVNVARPALTGAGLVLGGQPAGDRTVASQKPAAGTFVKPRSVVTVTLVALPMVQVPDLVGHGADRARTALSDLGLVFDGGSASDRDIVSQQPAAGTLVPVGTTVTVTFDQPSSAWAAVVVLGALLLGVGAAIYRVVRLRLDQSFVRNKVKVVVRQTALRGPRITESNRSPAMPVVRIEPHADAGTHTLEEV</sequence>
<evidence type="ECO:0000313" key="3">
    <source>
        <dbReference type="EMBL" id="TCO49336.1"/>
    </source>
</evidence>
<feature type="domain" description="PASTA" evidence="2">
    <location>
        <begin position="311"/>
        <end position="372"/>
    </location>
</feature>
<feature type="domain" description="PASTA" evidence="2">
    <location>
        <begin position="373"/>
        <end position="433"/>
    </location>
</feature>
<gene>
    <name evidence="3" type="ORF">EV646_103314</name>
</gene>
<evidence type="ECO:0000259" key="2">
    <source>
        <dbReference type="PROSITE" id="PS51178"/>
    </source>
</evidence>
<dbReference type="AlphaFoldDB" id="A0A4R2IXX2"/>
<evidence type="ECO:0000256" key="1">
    <source>
        <dbReference type="SAM" id="Phobius"/>
    </source>
</evidence>
<keyword evidence="1" id="KW-0812">Transmembrane</keyword>
<comment type="caution">
    <text evidence="3">The sequence shown here is derived from an EMBL/GenBank/DDBJ whole genome shotgun (WGS) entry which is preliminary data.</text>
</comment>
<dbReference type="InterPro" id="IPR005543">
    <property type="entry name" value="PASTA_dom"/>
</dbReference>
<feature type="domain" description="PASTA" evidence="2">
    <location>
        <begin position="122"/>
        <end position="183"/>
    </location>
</feature>
<evidence type="ECO:0000313" key="4">
    <source>
        <dbReference type="Proteomes" id="UP000295573"/>
    </source>
</evidence>
<organism evidence="3 4">
    <name type="scientific">Kribbella antiqua</name>
    <dbReference type="NCBI Taxonomy" id="2512217"/>
    <lineage>
        <taxon>Bacteria</taxon>
        <taxon>Bacillati</taxon>
        <taxon>Actinomycetota</taxon>
        <taxon>Actinomycetes</taxon>
        <taxon>Propionibacteriales</taxon>
        <taxon>Kribbellaceae</taxon>
        <taxon>Kribbella</taxon>
    </lineage>
</organism>
<keyword evidence="4" id="KW-1185">Reference proteome</keyword>
<dbReference type="EMBL" id="SLWR01000003">
    <property type="protein sequence ID" value="TCO49336.1"/>
    <property type="molecule type" value="Genomic_DNA"/>
</dbReference>
<proteinExistence type="predicted"/>
<feature type="domain" description="PASTA" evidence="2">
    <location>
        <begin position="244"/>
        <end position="307"/>
    </location>
</feature>
<dbReference type="SUPFAM" id="SSF54184">
    <property type="entry name" value="Penicillin-binding protein 2x (pbp-2x), c-terminal domain"/>
    <property type="match status" value="2"/>
</dbReference>
<dbReference type="CDD" id="cd06577">
    <property type="entry name" value="PASTA_pknB"/>
    <property type="match status" value="2"/>
</dbReference>
<accession>A0A4R2IXX2</accession>
<protein>
    <submittedName>
        <fullName evidence="3">Beta-lactam-binding protein with PASTA domain</fullName>
    </submittedName>
</protein>
<dbReference type="PROSITE" id="PS51178">
    <property type="entry name" value="PASTA"/>
    <property type="match status" value="5"/>
</dbReference>
<keyword evidence="1" id="KW-1133">Transmembrane helix</keyword>
<dbReference type="SMART" id="SM00740">
    <property type="entry name" value="PASTA"/>
    <property type="match status" value="5"/>
</dbReference>
<feature type="transmembrane region" description="Helical" evidence="1">
    <location>
        <begin position="437"/>
        <end position="459"/>
    </location>
</feature>
<keyword evidence="1" id="KW-0472">Membrane</keyword>
<dbReference type="Proteomes" id="UP000295573">
    <property type="component" value="Unassembled WGS sequence"/>
</dbReference>
<dbReference type="Pfam" id="PF03793">
    <property type="entry name" value="PASTA"/>
    <property type="match status" value="5"/>
</dbReference>
<feature type="domain" description="PASTA" evidence="2">
    <location>
        <begin position="184"/>
        <end position="243"/>
    </location>
</feature>
<name>A0A4R2IXX2_9ACTN</name>
<dbReference type="Gene3D" id="3.30.10.20">
    <property type="match status" value="5"/>
</dbReference>
<reference evidence="3 4" key="1">
    <citation type="journal article" date="2015" name="Stand. Genomic Sci.">
        <title>Genomic Encyclopedia of Bacterial and Archaeal Type Strains, Phase III: the genomes of soil and plant-associated and newly described type strains.</title>
        <authorList>
            <person name="Whitman W.B."/>
            <person name="Woyke T."/>
            <person name="Klenk H.P."/>
            <person name="Zhou Y."/>
            <person name="Lilburn T.G."/>
            <person name="Beck B.J."/>
            <person name="De Vos P."/>
            <person name="Vandamme P."/>
            <person name="Eisen J.A."/>
            <person name="Garrity G."/>
            <person name="Hugenholtz P."/>
            <person name="Kyrpides N.C."/>
        </authorList>
    </citation>
    <scope>NUCLEOTIDE SEQUENCE [LARGE SCALE GENOMIC DNA]</scope>
    <source>
        <strain evidence="3 4">VKM Ac-2541</strain>
    </source>
</reference>